<comment type="cofactor">
    <cofactor evidence="1">
        <name>FAD</name>
        <dbReference type="ChEBI" id="CHEBI:57692"/>
    </cofactor>
</comment>
<evidence type="ECO:0000256" key="1">
    <source>
        <dbReference type="ARBA" id="ARBA00001974"/>
    </source>
</evidence>
<dbReference type="EMBL" id="CP000835">
    <property type="protein sequence ID" value="ABV95886.1"/>
    <property type="molecule type" value="Genomic_DNA"/>
</dbReference>
<dbReference type="InterPro" id="IPR039261">
    <property type="entry name" value="FNR_nucleotide-bd"/>
</dbReference>
<accession>A8LUG9</accession>
<dbReference type="GO" id="GO:0046872">
    <property type="term" value="F:metal ion binding"/>
    <property type="evidence" value="ECO:0007669"/>
    <property type="project" value="UniProtKB-KW"/>
</dbReference>
<dbReference type="Pfam" id="PF00175">
    <property type="entry name" value="NAD_binding_1"/>
    <property type="match status" value="1"/>
</dbReference>
<evidence type="ECO:0000313" key="10">
    <source>
        <dbReference type="EMBL" id="ABV95886.1"/>
    </source>
</evidence>
<dbReference type="PRINTS" id="PR00410">
    <property type="entry name" value="PHEHYDRXLASE"/>
</dbReference>
<evidence type="ECO:0000313" key="11">
    <source>
        <dbReference type="Proteomes" id="UP000006833"/>
    </source>
</evidence>
<dbReference type="HOGENOM" id="CLU_003827_7_3_5"/>
<keyword evidence="3" id="KW-0001">2Fe-2S</keyword>
<keyword evidence="10" id="KW-0614">Plasmid</keyword>
<evidence type="ECO:0000256" key="3">
    <source>
        <dbReference type="ARBA" id="ARBA00022714"/>
    </source>
</evidence>
<geneLocation type="plasmid" evidence="10 11">
    <name>pDSHI05</name>
</geneLocation>
<keyword evidence="6" id="KW-0560">Oxidoreductase</keyword>
<dbReference type="Gene3D" id="2.40.30.10">
    <property type="entry name" value="Translation factors"/>
    <property type="match status" value="1"/>
</dbReference>
<dbReference type="GO" id="GO:0016491">
    <property type="term" value="F:oxidoreductase activity"/>
    <property type="evidence" value="ECO:0007669"/>
    <property type="project" value="UniProtKB-KW"/>
</dbReference>
<keyword evidence="7" id="KW-0408">Iron</keyword>
<gene>
    <name evidence="10" type="ordered locus">Dshi_4176</name>
</gene>
<dbReference type="InterPro" id="IPR017927">
    <property type="entry name" value="FAD-bd_FR_type"/>
</dbReference>
<keyword evidence="5" id="KW-0274">FAD</keyword>
<evidence type="ECO:0000256" key="8">
    <source>
        <dbReference type="ARBA" id="ARBA00023014"/>
    </source>
</evidence>
<dbReference type="InterPro" id="IPR050415">
    <property type="entry name" value="MRET"/>
</dbReference>
<dbReference type="SUPFAM" id="SSF52343">
    <property type="entry name" value="Ferredoxin reductase-like, C-terminal NADP-linked domain"/>
    <property type="match status" value="1"/>
</dbReference>
<dbReference type="PANTHER" id="PTHR47354">
    <property type="entry name" value="NADH OXIDOREDUCTASE HCR"/>
    <property type="match status" value="1"/>
</dbReference>
<protein>
    <submittedName>
        <fullName evidence="10">Oxidoreductase FAD/NAD(P)-binding domain protein</fullName>
    </submittedName>
</protein>
<evidence type="ECO:0000256" key="2">
    <source>
        <dbReference type="ARBA" id="ARBA00022630"/>
    </source>
</evidence>
<evidence type="ECO:0000256" key="5">
    <source>
        <dbReference type="ARBA" id="ARBA00022827"/>
    </source>
</evidence>
<dbReference type="CDD" id="cd06196">
    <property type="entry name" value="FNR_like_1"/>
    <property type="match status" value="1"/>
</dbReference>
<dbReference type="GO" id="GO:0051537">
    <property type="term" value="F:2 iron, 2 sulfur cluster binding"/>
    <property type="evidence" value="ECO:0007669"/>
    <property type="project" value="UniProtKB-KW"/>
</dbReference>
<keyword evidence="8" id="KW-0411">Iron-sulfur</keyword>
<evidence type="ECO:0000256" key="4">
    <source>
        <dbReference type="ARBA" id="ARBA00022723"/>
    </source>
</evidence>
<dbReference type="PROSITE" id="PS51384">
    <property type="entry name" value="FAD_FR"/>
    <property type="match status" value="1"/>
</dbReference>
<name>A8LUG9_DINSH</name>
<dbReference type="KEGG" id="dsh:Dshi_4176"/>
<dbReference type="InterPro" id="IPR017938">
    <property type="entry name" value="Riboflavin_synthase-like_b-brl"/>
</dbReference>
<dbReference type="Proteomes" id="UP000006833">
    <property type="component" value="Plasmid pDSHI05"/>
</dbReference>
<sequence>MTHKITLLETVELTPDTRHYVFTRPEGYGFTPGQATDFALDRYGWRDATRPFTFTGDPEADVLCFTIKTYADREGVTDALWSATPGDGALIGDPWGAISDKGPGVFIAGGAGITPFLGILKARARAGQLDGATLIFANGGPRDIIFRPLWDSLKGLKTVYAVSEDGAGFAYRRITGEMLEAEIDDWDQRFYVCGPPPMEEDVVAMLTARGVPEDSIIREA</sequence>
<organism evidence="10 11">
    <name type="scientific">Dinoroseobacter shibae (strain DSM 16493 / NCIMB 14021 / DFL 12)</name>
    <dbReference type="NCBI Taxonomy" id="398580"/>
    <lineage>
        <taxon>Bacteria</taxon>
        <taxon>Pseudomonadati</taxon>
        <taxon>Pseudomonadota</taxon>
        <taxon>Alphaproteobacteria</taxon>
        <taxon>Rhodobacterales</taxon>
        <taxon>Roseobacteraceae</taxon>
        <taxon>Dinoroseobacter</taxon>
    </lineage>
</organism>
<reference evidence="11" key="1">
    <citation type="journal article" date="2010" name="ISME J.">
        <title>The complete genome sequence of the algal symbiont Dinoroseobacter shibae: a hitchhiker's guide to life in the sea.</title>
        <authorList>
            <person name="Wagner-Dobler I."/>
            <person name="Ballhausen B."/>
            <person name="Berger M."/>
            <person name="Brinkhoff T."/>
            <person name="Buchholz I."/>
            <person name="Bunk B."/>
            <person name="Cypionka H."/>
            <person name="Daniel R."/>
            <person name="Drepper T."/>
            <person name="Gerdts G."/>
            <person name="Hahnke S."/>
            <person name="Han C."/>
            <person name="Jahn D."/>
            <person name="Kalhoefer D."/>
            <person name="Kiss H."/>
            <person name="Klenk H.P."/>
            <person name="Kyrpides N."/>
            <person name="Liebl W."/>
            <person name="Liesegang H."/>
            <person name="Meincke L."/>
            <person name="Pati A."/>
            <person name="Petersen J."/>
            <person name="Piekarski T."/>
            <person name="Pommerenke C."/>
            <person name="Pradella S."/>
            <person name="Pukall R."/>
            <person name="Rabus R."/>
            <person name="Stackebrandt E."/>
            <person name="Thole S."/>
            <person name="Thompson L."/>
            <person name="Tielen P."/>
            <person name="Tomasch J."/>
            <person name="von Jan M."/>
            <person name="Wanphrut N."/>
            <person name="Wichels A."/>
            <person name="Zech H."/>
            <person name="Simon M."/>
        </authorList>
    </citation>
    <scope>NUCLEOTIDE SEQUENCE [LARGE SCALE GENOMIC DNA]</scope>
    <source>
        <strain evidence="11">DSM 16493 / NCIMB 14021 / DFL 12</strain>
        <plasmid evidence="11">Plasmid pDSHI05</plasmid>
    </source>
</reference>
<dbReference type="OrthoDB" id="9792185at2"/>
<keyword evidence="11" id="KW-1185">Reference proteome</keyword>
<dbReference type="RefSeq" id="WP_012187453.1">
    <property type="nucleotide sequence ID" value="NC_009959.1"/>
</dbReference>
<evidence type="ECO:0000259" key="9">
    <source>
        <dbReference type="PROSITE" id="PS51384"/>
    </source>
</evidence>
<dbReference type="SUPFAM" id="SSF63380">
    <property type="entry name" value="Riboflavin synthase domain-like"/>
    <property type="match status" value="1"/>
</dbReference>
<feature type="domain" description="FAD-binding FR-type" evidence="9">
    <location>
        <begin position="1"/>
        <end position="101"/>
    </location>
</feature>
<dbReference type="Gene3D" id="3.40.50.80">
    <property type="entry name" value="Nucleotide-binding domain of ferredoxin-NADP reductase (FNR) module"/>
    <property type="match status" value="1"/>
</dbReference>
<dbReference type="eggNOG" id="COG1018">
    <property type="taxonomic scope" value="Bacteria"/>
</dbReference>
<proteinExistence type="predicted"/>
<evidence type="ECO:0000256" key="6">
    <source>
        <dbReference type="ARBA" id="ARBA00023002"/>
    </source>
</evidence>
<dbReference type="InterPro" id="IPR001433">
    <property type="entry name" value="OxRdtase_FAD/NAD-bd"/>
</dbReference>
<evidence type="ECO:0000256" key="7">
    <source>
        <dbReference type="ARBA" id="ARBA00023004"/>
    </source>
</evidence>
<dbReference type="AlphaFoldDB" id="A8LUG9"/>
<keyword evidence="2" id="KW-0285">Flavoprotein</keyword>
<dbReference type="PANTHER" id="PTHR47354:SF6">
    <property type="entry name" value="NADH OXIDOREDUCTASE HCR"/>
    <property type="match status" value="1"/>
</dbReference>
<keyword evidence="4" id="KW-0479">Metal-binding</keyword>